<proteinExistence type="predicted"/>
<dbReference type="AlphaFoldDB" id="A0AAE0GBX1"/>
<accession>A0AAE0GBX1</accession>
<organism evidence="1 2">
    <name type="scientific">Cymbomonas tetramitiformis</name>
    <dbReference type="NCBI Taxonomy" id="36881"/>
    <lineage>
        <taxon>Eukaryota</taxon>
        <taxon>Viridiplantae</taxon>
        <taxon>Chlorophyta</taxon>
        <taxon>Pyramimonadophyceae</taxon>
        <taxon>Pyramimonadales</taxon>
        <taxon>Pyramimonadaceae</taxon>
        <taxon>Cymbomonas</taxon>
    </lineage>
</organism>
<dbReference type="EMBL" id="LGRX02007327">
    <property type="protein sequence ID" value="KAK3275259.1"/>
    <property type="molecule type" value="Genomic_DNA"/>
</dbReference>
<dbReference type="Proteomes" id="UP001190700">
    <property type="component" value="Unassembled WGS sequence"/>
</dbReference>
<sequence>MVFEPQSLTSLSAALTVPLNFLLRCVRNPREANLLIQVGSRARHVERLLRHYEEQGVYSARLVGAWERVFSCSSPTRLAAVPLLGAGLESTAARETLMQQLMQTISTLHDSASELRWAFSSPLGMVWHVLQLARAGVMSCGWLQLTRRDLQLARADATWLAAGSG</sequence>
<name>A0AAE0GBX1_9CHLO</name>
<protein>
    <submittedName>
        <fullName evidence="1">Uncharacterized protein</fullName>
    </submittedName>
</protein>
<keyword evidence="2" id="KW-1185">Reference proteome</keyword>
<evidence type="ECO:0000313" key="2">
    <source>
        <dbReference type="Proteomes" id="UP001190700"/>
    </source>
</evidence>
<comment type="caution">
    <text evidence="1">The sequence shown here is derived from an EMBL/GenBank/DDBJ whole genome shotgun (WGS) entry which is preliminary data.</text>
</comment>
<evidence type="ECO:0000313" key="1">
    <source>
        <dbReference type="EMBL" id="KAK3275259.1"/>
    </source>
</evidence>
<gene>
    <name evidence="1" type="ORF">CYMTET_16600</name>
</gene>
<reference evidence="1 2" key="1">
    <citation type="journal article" date="2015" name="Genome Biol. Evol.">
        <title>Comparative Genomics of a Bacterivorous Green Alga Reveals Evolutionary Causalities and Consequences of Phago-Mixotrophic Mode of Nutrition.</title>
        <authorList>
            <person name="Burns J.A."/>
            <person name="Paasch A."/>
            <person name="Narechania A."/>
            <person name="Kim E."/>
        </authorList>
    </citation>
    <scope>NUCLEOTIDE SEQUENCE [LARGE SCALE GENOMIC DNA]</scope>
    <source>
        <strain evidence="1 2">PLY_AMNH</strain>
    </source>
</reference>